<gene>
    <name evidence="1" type="ORF">HNQ51_002468</name>
</gene>
<proteinExistence type="predicted"/>
<organism evidence="1 2">
    <name type="scientific">Inhella inkyongensis</name>
    <dbReference type="NCBI Taxonomy" id="392593"/>
    <lineage>
        <taxon>Bacteria</taxon>
        <taxon>Pseudomonadati</taxon>
        <taxon>Pseudomonadota</taxon>
        <taxon>Betaproteobacteria</taxon>
        <taxon>Burkholderiales</taxon>
        <taxon>Sphaerotilaceae</taxon>
        <taxon>Inhella</taxon>
    </lineage>
</organism>
<dbReference type="Pfam" id="PF05962">
    <property type="entry name" value="HutD"/>
    <property type="match status" value="1"/>
</dbReference>
<dbReference type="OrthoDB" id="9800082at2"/>
<comment type="caution">
    <text evidence="1">The sequence shown here is derived from an EMBL/GenBank/DDBJ whole genome shotgun (WGS) entry which is preliminary data.</text>
</comment>
<evidence type="ECO:0000313" key="2">
    <source>
        <dbReference type="Proteomes" id="UP000554837"/>
    </source>
</evidence>
<evidence type="ECO:0008006" key="3">
    <source>
        <dbReference type="Google" id="ProtNLM"/>
    </source>
</evidence>
<sequence>MPDLILADAIPPQPWRNGGGATRELLAWPPGADWRLRISLADIDRDGPFSAFPGVQRHFAVLEGAGVQLQLADQTLALTPASRPLGFDGALAPDCRLINGPTRDLNLMLRGLGEGDAGGMWRAEDGAANAPAGAWRAFFCGGAVRLEFPQGGLSWSLAPRSLLCGLPAGIYRLQPLDAAPAFWLAAPHGPAPAC</sequence>
<dbReference type="SUPFAM" id="SSF51182">
    <property type="entry name" value="RmlC-like cupins"/>
    <property type="match status" value="1"/>
</dbReference>
<dbReference type="CDD" id="cd20293">
    <property type="entry name" value="cupin_HutD_N"/>
    <property type="match status" value="1"/>
</dbReference>
<dbReference type="Gene3D" id="2.60.120.10">
    <property type="entry name" value="Jelly Rolls"/>
    <property type="match status" value="1"/>
</dbReference>
<dbReference type="PANTHER" id="PTHR37943">
    <property type="entry name" value="PROTEIN VES"/>
    <property type="match status" value="1"/>
</dbReference>
<protein>
    <recommendedName>
        <fullName evidence="3">HutD family protein</fullName>
    </recommendedName>
</protein>
<reference evidence="1 2" key="1">
    <citation type="submission" date="2020-08" db="EMBL/GenBank/DDBJ databases">
        <title>Genomic Encyclopedia of Type Strains, Phase IV (KMG-IV): sequencing the most valuable type-strain genomes for metagenomic binning, comparative biology and taxonomic classification.</title>
        <authorList>
            <person name="Goeker M."/>
        </authorList>
    </citation>
    <scope>NUCLEOTIDE SEQUENCE [LARGE SCALE GENOMIC DNA]</scope>
    <source>
        <strain evidence="1 2">DSM 23958</strain>
    </source>
</reference>
<dbReference type="AlphaFoldDB" id="A0A840S9R6"/>
<dbReference type="EMBL" id="JACHHO010000003">
    <property type="protein sequence ID" value="MBB5205149.1"/>
    <property type="molecule type" value="Genomic_DNA"/>
</dbReference>
<dbReference type="InterPro" id="IPR011051">
    <property type="entry name" value="RmlC_Cupin_sf"/>
</dbReference>
<accession>A0A840S9R6</accession>
<dbReference type="InterPro" id="IPR010282">
    <property type="entry name" value="Uncharacterised_HutD/Ves"/>
</dbReference>
<dbReference type="Proteomes" id="UP000554837">
    <property type="component" value="Unassembled WGS sequence"/>
</dbReference>
<evidence type="ECO:0000313" key="1">
    <source>
        <dbReference type="EMBL" id="MBB5205149.1"/>
    </source>
</evidence>
<keyword evidence="2" id="KW-1185">Reference proteome</keyword>
<name>A0A840S9R6_9BURK</name>
<dbReference type="PANTHER" id="PTHR37943:SF1">
    <property type="entry name" value="PROTEIN VES"/>
    <property type="match status" value="1"/>
</dbReference>
<dbReference type="InterPro" id="IPR014710">
    <property type="entry name" value="RmlC-like_jellyroll"/>
</dbReference>
<dbReference type="RefSeq" id="WP_138854840.1">
    <property type="nucleotide sequence ID" value="NZ_CP040709.1"/>
</dbReference>